<dbReference type="STRING" id="1409788.NC99_07650"/>
<reference evidence="4" key="1">
    <citation type="submission" date="2015-07" db="EMBL/GenBank/DDBJ databases">
        <title>Genome sequencing of Sunxiuqinia dokdonensis strain SK.</title>
        <authorList>
            <person name="Ahn S."/>
            <person name="Kim B.-C."/>
        </authorList>
    </citation>
    <scope>NUCLEOTIDE SEQUENCE [LARGE SCALE GENOMIC DNA]</scope>
    <source>
        <strain evidence="4">SK</strain>
    </source>
</reference>
<evidence type="ECO:0000259" key="1">
    <source>
        <dbReference type="Pfam" id="PF00534"/>
    </source>
</evidence>
<dbReference type="GO" id="GO:0016757">
    <property type="term" value="F:glycosyltransferase activity"/>
    <property type="evidence" value="ECO:0007669"/>
    <property type="project" value="InterPro"/>
</dbReference>
<feature type="domain" description="Glycosyltransferase subfamily 4-like N-terminal" evidence="2">
    <location>
        <begin position="18"/>
        <end position="169"/>
    </location>
</feature>
<feature type="domain" description="Glycosyl transferase family 1" evidence="1">
    <location>
        <begin position="182"/>
        <end position="346"/>
    </location>
</feature>
<dbReference type="InterPro" id="IPR001296">
    <property type="entry name" value="Glyco_trans_1"/>
</dbReference>
<gene>
    <name evidence="3" type="ORF">NC99_07650</name>
</gene>
<protein>
    <recommendedName>
        <fullName evidence="5">Glycosyltransferase</fullName>
    </recommendedName>
</protein>
<evidence type="ECO:0000313" key="3">
    <source>
        <dbReference type="EMBL" id="KOH46454.1"/>
    </source>
</evidence>
<evidence type="ECO:0000313" key="4">
    <source>
        <dbReference type="Proteomes" id="UP000036958"/>
    </source>
</evidence>
<accession>A0A0L8VDB2</accession>
<name>A0A0L8VDB2_9BACT</name>
<proteinExistence type="predicted"/>
<organism evidence="3 4">
    <name type="scientific">Sunxiuqinia dokdonensis</name>
    <dbReference type="NCBI Taxonomy" id="1409788"/>
    <lineage>
        <taxon>Bacteria</taxon>
        <taxon>Pseudomonadati</taxon>
        <taxon>Bacteroidota</taxon>
        <taxon>Bacteroidia</taxon>
        <taxon>Marinilabiliales</taxon>
        <taxon>Prolixibacteraceae</taxon>
        <taxon>Sunxiuqinia</taxon>
    </lineage>
</organism>
<dbReference type="PATRIC" id="fig|1409788.3.peg.781"/>
<dbReference type="Gene3D" id="3.40.50.2000">
    <property type="entry name" value="Glycogen Phosphorylase B"/>
    <property type="match status" value="2"/>
</dbReference>
<dbReference type="OrthoDB" id="9813214at2"/>
<dbReference type="Pfam" id="PF13439">
    <property type="entry name" value="Glyco_transf_4"/>
    <property type="match status" value="1"/>
</dbReference>
<evidence type="ECO:0008006" key="5">
    <source>
        <dbReference type="Google" id="ProtNLM"/>
    </source>
</evidence>
<dbReference type="InterPro" id="IPR028098">
    <property type="entry name" value="Glyco_trans_4-like_N"/>
</dbReference>
<sequence>MKKVILSVTNDLVTDSRVHKVALSLQKMDFKVLLVGRKLPKSKKLGHRPYRTHRMKLFFKKGPLFYAEYNFRLFLFLRIRKADILVANDLDSLLANYLASKLKGKPLVYDSHEFFTEVPELMDRPFKRAIWQRLERAILPKLKYAYTVSESIAASYQKKYGIPFRVVRNLPHREELMIVPHEKSLATDDRKTILYQGALNIGRGLEFAIKAMQYIDDTRLLIAGDGDIALALKQLVADLDLADRITFLGKIPMEDMKYITAQADLGLSIEEDLGLNYRFALPNKLFDYIQQQVPVLVSNLPEMKKIVDQYQIGMILESHEPQQMTGQLHEALFNRELREKWYENLRLAAHELCWENEEQVLFDVFEALKSNSR</sequence>
<dbReference type="PANTHER" id="PTHR45947">
    <property type="entry name" value="SULFOQUINOVOSYL TRANSFERASE SQD2"/>
    <property type="match status" value="1"/>
</dbReference>
<dbReference type="EMBL" id="LGIA01000027">
    <property type="protein sequence ID" value="KOH46454.1"/>
    <property type="molecule type" value="Genomic_DNA"/>
</dbReference>
<keyword evidence="4" id="KW-1185">Reference proteome</keyword>
<dbReference type="InterPro" id="IPR050194">
    <property type="entry name" value="Glycosyltransferase_grp1"/>
</dbReference>
<dbReference type="PANTHER" id="PTHR45947:SF3">
    <property type="entry name" value="SULFOQUINOVOSYL TRANSFERASE SQD2"/>
    <property type="match status" value="1"/>
</dbReference>
<dbReference type="RefSeq" id="WP_053179893.1">
    <property type="nucleotide sequence ID" value="NZ_LGIA01000027.1"/>
</dbReference>
<dbReference type="Pfam" id="PF00534">
    <property type="entry name" value="Glycos_transf_1"/>
    <property type="match status" value="1"/>
</dbReference>
<dbReference type="Proteomes" id="UP000036958">
    <property type="component" value="Unassembled WGS sequence"/>
</dbReference>
<dbReference type="AlphaFoldDB" id="A0A0L8VDB2"/>
<comment type="caution">
    <text evidence="3">The sequence shown here is derived from an EMBL/GenBank/DDBJ whole genome shotgun (WGS) entry which is preliminary data.</text>
</comment>
<evidence type="ECO:0000259" key="2">
    <source>
        <dbReference type="Pfam" id="PF13439"/>
    </source>
</evidence>
<dbReference type="SUPFAM" id="SSF53756">
    <property type="entry name" value="UDP-Glycosyltransferase/glycogen phosphorylase"/>
    <property type="match status" value="1"/>
</dbReference>